<accession>A0A4Q1JM39</accession>
<evidence type="ECO:0000313" key="3">
    <source>
        <dbReference type="Proteomes" id="UP000289703"/>
    </source>
</evidence>
<evidence type="ECO:0000313" key="2">
    <source>
        <dbReference type="EMBL" id="RXQ95604.1"/>
    </source>
</evidence>
<dbReference type="AlphaFoldDB" id="A0A4Q1JM39"/>
<keyword evidence="1" id="KW-0472">Membrane</keyword>
<sequence length="118" mass="13754">MENIPEQFAQLKELLTEYFDSNLDYYKFSAFEKLIRFTVALCLTSLFFLLAMFALLFFGFGTAVWLTDILKSEILGYVATGVLFLILIGLIYLLKSPLIERPLIRLFYKILYGQKQQD</sequence>
<dbReference type="EMBL" id="SAXA01000005">
    <property type="protein sequence ID" value="RXQ95604.1"/>
    <property type="molecule type" value="Genomic_DNA"/>
</dbReference>
<evidence type="ECO:0000256" key="1">
    <source>
        <dbReference type="SAM" id="Phobius"/>
    </source>
</evidence>
<keyword evidence="1" id="KW-1133">Transmembrane helix</keyword>
<protein>
    <recommendedName>
        <fullName evidence="4">Phage holin family protein</fullName>
    </recommendedName>
</protein>
<proteinExistence type="predicted"/>
<keyword evidence="3" id="KW-1185">Reference proteome</keyword>
<feature type="transmembrane region" description="Helical" evidence="1">
    <location>
        <begin position="74"/>
        <end position="94"/>
    </location>
</feature>
<feature type="transmembrane region" description="Helical" evidence="1">
    <location>
        <begin position="37"/>
        <end position="62"/>
    </location>
</feature>
<keyword evidence="1" id="KW-0812">Transmembrane</keyword>
<gene>
    <name evidence="2" type="ORF">EO244_06995</name>
</gene>
<comment type="caution">
    <text evidence="2">The sequence shown here is derived from an EMBL/GenBank/DDBJ whole genome shotgun (WGS) entry which is preliminary data.</text>
</comment>
<name>A0A4Q1JM39_9BACT</name>
<reference evidence="2 3" key="1">
    <citation type="submission" date="2019-01" db="EMBL/GenBank/DDBJ databases">
        <title>Ancylomarina salipaludis sp. nov., isolated from a salt marsh.</title>
        <authorList>
            <person name="Yoon J.-H."/>
        </authorList>
    </citation>
    <scope>NUCLEOTIDE SEQUENCE [LARGE SCALE GENOMIC DNA]</scope>
    <source>
        <strain evidence="2 3">SHSM-M15</strain>
    </source>
</reference>
<dbReference type="OrthoDB" id="1122260at2"/>
<organism evidence="2 3">
    <name type="scientific">Ancylomarina salipaludis</name>
    <dbReference type="NCBI Taxonomy" id="2501299"/>
    <lineage>
        <taxon>Bacteria</taxon>
        <taxon>Pseudomonadati</taxon>
        <taxon>Bacteroidota</taxon>
        <taxon>Bacteroidia</taxon>
        <taxon>Marinilabiliales</taxon>
        <taxon>Marinifilaceae</taxon>
        <taxon>Ancylomarina</taxon>
    </lineage>
</organism>
<dbReference type="Proteomes" id="UP000289703">
    <property type="component" value="Unassembled WGS sequence"/>
</dbReference>
<evidence type="ECO:0008006" key="4">
    <source>
        <dbReference type="Google" id="ProtNLM"/>
    </source>
</evidence>
<dbReference type="RefSeq" id="WP_129253943.1">
    <property type="nucleotide sequence ID" value="NZ_SAXA01000005.1"/>
</dbReference>